<accession>A0A0L8H7L6</accession>
<proteinExistence type="predicted"/>
<gene>
    <name evidence="1" type="ORF">OCBIM_22021453mg</name>
</gene>
<reference evidence="1" key="1">
    <citation type="submission" date="2015-07" db="EMBL/GenBank/DDBJ databases">
        <title>MeaNS - Measles Nucleotide Surveillance Program.</title>
        <authorList>
            <person name="Tran T."/>
            <person name="Druce J."/>
        </authorList>
    </citation>
    <scope>NUCLEOTIDE SEQUENCE</scope>
    <source>
        <strain evidence="1">UCB-OBI-ISO-001</strain>
        <tissue evidence="1">Gonad</tissue>
    </source>
</reference>
<feature type="non-terminal residue" evidence="1">
    <location>
        <position position="1"/>
    </location>
</feature>
<dbReference type="AlphaFoldDB" id="A0A0L8H7L6"/>
<organism evidence="1">
    <name type="scientific">Octopus bimaculoides</name>
    <name type="common">California two-spotted octopus</name>
    <dbReference type="NCBI Taxonomy" id="37653"/>
    <lineage>
        <taxon>Eukaryota</taxon>
        <taxon>Metazoa</taxon>
        <taxon>Spiralia</taxon>
        <taxon>Lophotrochozoa</taxon>
        <taxon>Mollusca</taxon>
        <taxon>Cephalopoda</taxon>
        <taxon>Coleoidea</taxon>
        <taxon>Octopodiformes</taxon>
        <taxon>Octopoda</taxon>
        <taxon>Incirrata</taxon>
        <taxon>Octopodidae</taxon>
        <taxon>Octopus</taxon>
    </lineage>
</organism>
<protein>
    <submittedName>
        <fullName evidence="1">Uncharacterized protein</fullName>
    </submittedName>
</protein>
<sequence>LFECVFRTPCISACVCASCKHICTLVFVSMCQLMYVLVRVKRWRSRRGVCAYICPAICIHVGLYEDICSCAEIYVRT</sequence>
<evidence type="ECO:0000313" key="1">
    <source>
        <dbReference type="EMBL" id="KOF84755.1"/>
    </source>
</evidence>
<dbReference type="EMBL" id="KQ419052">
    <property type="protein sequence ID" value="KOF84755.1"/>
    <property type="molecule type" value="Genomic_DNA"/>
</dbReference>
<name>A0A0L8H7L6_OCTBM</name>